<protein>
    <submittedName>
        <fullName evidence="7">HMG box domain-containing protein</fullName>
    </submittedName>
</protein>
<keyword evidence="3" id="KW-0238">DNA-binding</keyword>
<evidence type="ECO:0000256" key="1">
    <source>
        <dbReference type="ARBA" id="ARBA00004173"/>
    </source>
</evidence>
<dbReference type="Pfam" id="PF12937">
    <property type="entry name" value="F-box-like"/>
    <property type="match status" value="1"/>
</dbReference>
<dbReference type="GO" id="GO:0005634">
    <property type="term" value="C:nucleus"/>
    <property type="evidence" value="ECO:0007669"/>
    <property type="project" value="UniProtKB-UniRule"/>
</dbReference>
<dbReference type="InterPro" id="IPR036910">
    <property type="entry name" value="HMG_box_dom_sf"/>
</dbReference>
<dbReference type="InterPro" id="IPR007741">
    <property type="entry name" value="Ribosomal_mL43/mS25/NADH_DH"/>
</dbReference>
<dbReference type="Gene3D" id="1.10.30.10">
    <property type="entry name" value="High mobility group box domain"/>
    <property type="match status" value="1"/>
</dbReference>
<accession>A0A1I8IZ04</accession>
<dbReference type="InterPro" id="IPR036047">
    <property type="entry name" value="F-box-like_dom_sf"/>
</dbReference>
<organism evidence="6 7">
    <name type="scientific">Macrostomum lignano</name>
    <dbReference type="NCBI Taxonomy" id="282301"/>
    <lineage>
        <taxon>Eukaryota</taxon>
        <taxon>Metazoa</taxon>
        <taxon>Spiralia</taxon>
        <taxon>Lophotrochozoa</taxon>
        <taxon>Platyhelminthes</taxon>
        <taxon>Rhabditophora</taxon>
        <taxon>Macrostomorpha</taxon>
        <taxon>Macrostomida</taxon>
        <taxon>Macrostomidae</taxon>
        <taxon>Macrostomum</taxon>
    </lineage>
</organism>
<feature type="DNA-binding region" description="HMG box" evidence="3">
    <location>
        <begin position="28"/>
        <end position="101"/>
    </location>
</feature>
<feature type="region of interest" description="Disordered" evidence="4">
    <location>
        <begin position="523"/>
        <end position="551"/>
    </location>
</feature>
<feature type="domain" description="HMG box" evidence="5">
    <location>
        <begin position="28"/>
        <end position="101"/>
    </location>
</feature>
<evidence type="ECO:0000256" key="3">
    <source>
        <dbReference type="PROSITE-ProRule" id="PRU00267"/>
    </source>
</evidence>
<dbReference type="SMART" id="SM00398">
    <property type="entry name" value="HMG"/>
    <property type="match status" value="1"/>
</dbReference>
<dbReference type="GO" id="GO:0003677">
    <property type="term" value="F:DNA binding"/>
    <property type="evidence" value="ECO:0007669"/>
    <property type="project" value="UniProtKB-UniRule"/>
</dbReference>
<evidence type="ECO:0000256" key="2">
    <source>
        <dbReference type="ARBA" id="ARBA00023128"/>
    </source>
</evidence>
<dbReference type="AlphaFoldDB" id="A0A1I8IZ04"/>
<sequence>MTGLKDEASGRLAPAVGPARPRRDPQEPVNPRSAYTMFVKEKMGELGLHIRDTPEHRLKGRDQIKVVARQWRDLPSADKDAYRQAYAKASAEYEARLAAYKQTDGGAPDAQAKSVKQEEGNAAAPASLPPQQQQFQMLPQLVQCQPQQQQISPVKLESLSQLLPQSQLQQLLPPGTVTLMAVTQPPLHQQQQFQSHRQPYQLMPVMPPYQHQFPVPHQQGNFPTTSLVQQLGAGQTLTELGGVYQQQQLPPQPVYYYSSAPVHQHVQQLPQPPGSAYLPVATHQQPNQPAASYGQQSFASVMTPAVHSSAMSRQMLPRVFLSQPLQNGVSRYTCQLKRITLKFCKFRPNSLGAREFIENGDFLEFARANPQVACYLKPRRNRPPVLQAEFANGSVQLARIDSFPAEFVRAAGSGSCAAGRATTCCRCTRTCAASTRRLDPVHIRPVCGPRRPARLSAQADVAQRYRADPAAAPAAECADVVSSSRPAHTVTEISPVPIVMLHRWMTLCQMSATAAAAEASAVDCHKRRRSPSAPPAKRSRPSEQPPSRGLANLPPELLFRILASGCLDADDLGQLACTCRSFHHLVREFTESAYACRLLRASMPNLVGSPTSAAASSDVACSDSKFVRAGRLLKRLSCFDALPDRLRLLHRYLMPSCLAAAEPGATIREVRAHYSAAGLLVGEFTAGWPARWLDPAGLALLRLFDPRSSRRRPALLTVAELAVSSGGAPVSAVDDFRVRLFIRHLFLAVCSERQRWRRFCRLLAAWRSRPAAWLLFVTLGPTFESRVMWRDMSRSTAASAAQIDACFGSLGDALRALYTDKKLRPRIPRLFEELTRLPTAWLSENSACVLLMAGCQVSRLVLNGMARRMSKSESTSNELVMLLTSLCLVTVKAKQPFGLVAGLIRSTIAAAPSAAKRAYLIDSFGDSFRTVMADLYESEGLEGRMEDFCILLRAQAELTKSLLRLLLPLRTEAVRTGRREE</sequence>
<evidence type="ECO:0000256" key="4">
    <source>
        <dbReference type="SAM" id="MobiDB-lite"/>
    </source>
</evidence>
<name>A0A1I8IZ04_9PLAT</name>
<reference evidence="7" key="1">
    <citation type="submission" date="2016-11" db="UniProtKB">
        <authorList>
            <consortium name="WormBaseParasite"/>
        </authorList>
    </citation>
    <scope>IDENTIFICATION</scope>
</reference>
<dbReference type="Pfam" id="PF09011">
    <property type="entry name" value="HMG_box_2"/>
    <property type="match status" value="1"/>
</dbReference>
<dbReference type="SUPFAM" id="SSF52833">
    <property type="entry name" value="Thioredoxin-like"/>
    <property type="match status" value="1"/>
</dbReference>
<feature type="region of interest" description="Disordered" evidence="4">
    <location>
        <begin position="104"/>
        <end position="128"/>
    </location>
</feature>
<keyword evidence="3" id="KW-0539">Nucleus</keyword>
<dbReference type="Proteomes" id="UP000095280">
    <property type="component" value="Unplaced"/>
</dbReference>
<comment type="subcellular location">
    <subcellularLocation>
        <location evidence="1">Mitochondrion</location>
    </subcellularLocation>
</comment>
<dbReference type="InterPro" id="IPR001810">
    <property type="entry name" value="F-box_dom"/>
</dbReference>
<dbReference type="InterPro" id="IPR038946">
    <property type="entry name" value="FBXO47"/>
</dbReference>
<dbReference type="CDD" id="cd00084">
    <property type="entry name" value="HMG-box_SF"/>
    <property type="match status" value="1"/>
</dbReference>
<keyword evidence="6" id="KW-1185">Reference proteome</keyword>
<feature type="region of interest" description="Disordered" evidence="4">
    <location>
        <begin position="1"/>
        <end position="34"/>
    </location>
</feature>
<dbReference type="PANTHER" id="PTHR34098:SF1">
    <property type="entry name" value="F-BOX ONLY PROTEIN 47"/>
    <property type="match status" value="1"/>
</dbReference>
<evidence type="ECO:0000313" key="7">
    <source>
        <dbReference type="WBParaSite" id="maker-uti_cns_0036070-snap-gene-0.2-mRNA-1"/>
    </source>
</evidence>
<dbReference type="Gene3D" id="3.40.30.10">
    <property type="entry name" value="Glutaredoxin"/>
    <property type="match status" value="1"/>
</dbReference>
<dbReference type="InterPro" id="IPR036249">
    <property type="entry name" value="Thioredoxin-like_sf"/>
</dbReference>
<keyword evidence="2" id="KW-0496">Mitochondrion</keyword>
<dbReference type="SUPFAM" id="SSF81383">
    <property type="entry name" value="F-box domain"/>
    <property type="match status" value="1"/>
</dbReference>
<dbReference type="WBParaSite" id="maker-uti_cns_0036070-snap-gene-0.2-mRNA-1">
    <property type="protein sequence ID" value="maker-uti_cns_0036070-snap-gene-0.2-mRNA-1"/>
    <property type="gene ID" value="maker-uti_cns_0036070-snap-gene-0.2"/>
</dbReference>
<evidence type="ECO:0000313" key="6">
    <source>
        <dbReference type="Proteomes" id="UP000095280"/>
    </source>
</evidence>
<dbReference type="CDD" id="cd09917">
    <property type="entry name" value="F-box_SF"/>
    <property type="match status" value="1"/>
</dbReference>
<evidence type="ECO:0000259" key="5">
    <source>
        <dbReference type="PROSITE" id="PS50118"/>
    </source>
</evidence>
<dbReference type="InterPro" id="IPR009071">
    <property type="entry name" value="HMG_box_dom"/>
</dbReference>
<dbReference type="PANTHER" id="PTHR34098">
    <property type="entry name" value="F-BOX ONLY PROTEIN 47"/>
    <property type="match status" value="1"/>
</dbReference>
<dbReference type="SMART" id="SM00916">
    <property type="entry name" value="L51_S25_CI-B8"/>
    <property type="match status" value="1"/>
</dbReference>
<proteinExistence type="predicted"/>
<dbReference type="PROSITE" id="PS50118">
    <property type="entry name" value="HMG_BOX_2"/>
    <property type="match status" value="1"/>
</dbReference>
<dbReference type="GO" id="GO:0005739">
    <property type="term" value="C:mitochondrion"/>
    <property type="evidence" value="ECO:0007669"/>
    <property type="project" value="UniProtKB-SubCell"/>
</dbReference>
<dbReference type="SUPFAM" id="SSF47095">
    <property type="entry name" value="HMG-box"/>
    <property type="match status" value="1"/>
</dbReference>